<comment type="caution">
    <text evidence="2">The sequence shown here is derived from an EMBL/GenBank/DDBJ whole genome shotgun (WGS) entry which is preliminary data.</text>
</comment>
<name>A0A6A3KGY1_9STRA</name>
<dbReference type="AlphaFoldDB" id="A0A6A3KGY1"/>
<feature type="compositionally biased region" description="Low complexity" evidence="1">
    <location>
        <begin position="29"/>
        <end position="44"/>
    </location>
</feature>
<gene>
    <name evidence="2" type="ORF">PR002_g16883</name>
</gene>
<accession>A0A6A3KGY1</accession>
<organism evidence="2 3">
    <name type="scientific">Phytophthora rubi</name>
    <dbReference type="NCBI Taxonomy" id="129364"/>
    <lineage>
        <taxon>Eukaryota</taxon>
        <taxon>Sar</taxon>
        <taxon>Stramenopiles</taxon>
        <taxon>Oomycota</taxon>
        <taxon>Peronosporomycetes</taxon>
        <taxon>Peronosporales</taxon>
        <taxon>Peronosporaceae</taxon>
        <taxon>Phytophthora</taxon>
    </lineage>
</organism>
<sequence length="63" mass="6837">MNFRSALVAALVSSATTRSCRSPSRRLRPPFNKRPSSTSPKSTSATGAIRTLQWTRMATRVAG</sequence>
<reference evidence="2 3" key="1">
    <citation type="submission" date="2018-09" db="EMBL/GenBank/DDBJ databases">
        <title>Genomic investigation of the strawberry pathogen Phytophthora fragariae indicates pathogenicity is determined by transcriptional variation in three key races.</title>
        <authorList>
            <person name="Adams T.M."/>
            <person name="Armitage A.D."/>
            <person name="Sobczyk M.K."/>
            <person name="Bates H.J."/>
            <person name="Dunwell J.M."/>
            <person name="Nellist C.F."/>
            <person name="Harrison R.J."/>
        </authorList>
    </citation>
    <scope>NUCLEOTIDE SEQUENCE [LARGE SCALE GENOMIC DNA]</scope>
    <source>
        <strain evidence="2 3">SCRP324</strain>
    </source>
</reference>
<evidence type="ECO:0000313" key="2">
    <source>
        <dbReference type="EMBL" id="KAE9005037.1"/>
    </source>
</evidence>
<protein>
    <submittedName>
        <fullName evidence="2">Uncharacterized protein</fullName>
    </submittedName>
</protein>
<evidence type="ECO:0000256" key="1">
    <source>
        <dbReference type="SAM" id="MobiDB-lite"/>
    </source>
</evidence>
<dbReference type="Proteomes" id="UP000435112">
    <property type="component" value="Unassembled WGS sequence"/>
</dbReference>
<feature type="region of interest" description="Disordered" evidence="1">
    <location>
        <begin position="14"/>
        <end position="47"/>
    </location>
</feature>
<evidence type="ECO:0000313" key="3">
    <source>
        <dbReference type="Proteomes" id="UP000435112"/>
    </source>
</evidence>
<dbReference type="EMBL" id="QXFU01001320">
    <property type="protein sequence ID" value="KAE9005037.1"/>
    <property type="molecule type" value="Genomic_DNA"/>
</dbReference>
<proteinExistence type="predicted"/>